<evidence type="ECO:0000313" key="3">
    <source>
        <dbReference type="Proteomes" id="UP000701702"/>
    </source>
</evidence>
<evidence type="ECO:0000256" key="1">
    <source>
        <dbReference type="SAM" id="MobiDB-lite"/>
    </source>
</evidence>
<dbReference type="Proteomes" id="UP000701702">
    <property type="component" value="Unassembled WGS sequence"/>
</dbReference>
<accession>A0ABM8Y3X1</accession>
<evidence type="ECO:0000313" key="2">
    <source>
        <dbReference type="EMBL" id="CAG9187472.1"/>
    </source>
</evidence>
<dbReference type="EMBL" id="CAJZAF010000074">
    <property type="protein sequence ID" value="CAG9187472.1"/>
    <property type="molecule type" value="Genomic_DNA"/>
</dbReference>
<reference evidence="2 3" key="1">
    <citation type="submission" date="2021-08" db="EMBL/GenBank/DDBJ databases">
        <authorList>
            <person name="Peeters C."/>
        </authorList>
    </citation>
    <scope>NUCLEOTIDE SEQUENCE [LARGE SCALE GENOMIC DNA]</scope>
    <source>
        <strain evidence="2 3">LMG 23994</strain>
    </source>
</reference>
<dbReference type="RefSeq" id="WP_224010812.1">
    <property type="nucleotide sequence ID" value="NZ_CAJZAF010000074.1"/>
</dbReference>
<gene>
    <name evidence="2" type="ORF">LMG23994_06917</name>
</gene>
<proteinExistence type="predicted"/>
<keyword evidence="3" id="KW-1185">Reference proteome</keyword>
<comment type="caution">
    <text evidence="2">The sequence shown here is derived from an EMBL/GenBank/DDBJ whole genome shotgun (WGS) entry which is preliminary data.</text>
</comment>
<protein>
    <submittedName>
        <fullName evidence="2">Uncharacterized protein</fullName>
    </submittedName>
</protein>
<sequence length="136" mass="14574">MPSTKKALRSKPVSTAPGLVSLLYHLVHATSQGLLDPELARDVGRLIYSEIETLQSASPPSRIDMDLLREAASRFDDTVLQARSSLLIDAKSRIPDLIPAGNHSDRLPPMRNDSPRFAASGKGSVEAKAASAVNDS</sequence>
<feature type="region of interest" description="Disordered" evidence="1">
    <location>
        <begin position="98"/>
        <end position="136"/>
    </location>
</feature>
<organism evidence="2 3">
    <name type="scientific">Cupriavidus pinatubonensis</name>
    <dbReference type="NCBI Taxonomy" id="248026"/>
    <lineage>
        <taxon>Bacteria</taxon>
        <taxon>Pseudomonadati</taxon>
        <taxon>Pseudomonadota</taxon>
        <taxon>Betaproteobacteria</taxon>
        <taxon>Burkholderiales</taxon>
        <taxon>Burkholderiaceae</taxon>
        <taxon>Cupriavidus</taxon>
    </lineage>
</organism>
<name>A0ABM8Y3X1_9BURK</name>